<accession>A0ABT4KBJ6</accession>
<organism evidence="2 3">
    <name type="scientific">Sinorhizobium psoraleae</name>
    <dbReference type="NCBI Taxonomy" id="520838"/>
    <lineage>
        <taxon>Bacteria</taxon>
        <taxon>Pseudomonadati</taxon>
        <taxon>Pseudomonadota</taxon>
        <taxon>Alphaproteobacteria</taxon>
        <taxon>Hyphomicrobiales</taxon>
        <taxon>Rhizobiaceae</taxon>
        <taxon>Sinorhizobium/Ensifer group</taxon>
        <taxon>Sinorhizobium</taxon>
    </lineage>
</organism>
<comment type="caution">
    <text evidence="2">The sequence shown here is derived from an EMBL/GenBank/DDBJ whole genome shotgun (WGS) entry which is preliminary data.</text>
</comment>
<dbReference type="Pfam" id="PF00353">
    <property type="entry name" value="HemolysinCabind"/>
    <property type="match status" value="2"/>
</dbReference>
<dbReference type="InterPro" id="IPR019960">
    <property type="entry name" value="T1SS_VCA0849"/>
</dbReference>
<dbReference type="Gene3D" id="2.150.10.10">
    <property type="entry name" value="Serralysin-like metalloprotease, C-terminal"/>
    <property type="match status" value="2"/>
</dbReference>
<evidence type="ECO:0000313" key="3">
    <source>
        <dbReference type="Proteomes" id="UP001079430"/>
    </source>
</evidence>
<dbReference type="PRINTS" id="PR00313">
    <property type="entry name" value="CABNDNGRPT"/>
</dbReference>
<evidence type="ECO:0000256" key="1">
    <source>
        <dbReference type="SAM" id="MobiDB-lite"/>
    </source>
</evidence>
<dbReference type="NCBIfam" id="TIGR03661">
    <property type="entry name" value="T1SS_VCA0849"/>
    <property type="match status" value="1"/>
</dbReference>
<dbReference type="InterPro" id="IPR011049">
    <property type="entry name" value="Serralysin-like_metalloprot_C"/>
</dbReference>
<evidence type="ECO:0000313" key="2">
    <source>
        <dbReference type="EMBL" id="MCZ4089219.1"/>
    </source>
</evidence>
<gene>
    <name evidence="2" type="ORF">O3W52_03825</name>
</gene>
<dbReference type="InterPro" id="IPR018511">
    <property type="entry name" value="Hemolysin-typ_Ca-bd_CS"/>
</dbReference>
<keyword evidence="3" id="KW-1185">Reference proteome</keyword>
<dbReference type="EMBL" id="JAPVOI010000003">
    <property type="protein sequence ID" value="MCZ4089219.1"/>
    <property type="molecule type" value="Genomic_DNA"/>
</dbReference>
<proteinExistence type="predicted"/>
<protein>
    <submittedName>
        <fullName evidence="2">Type I secretion C-terminal target domain-containing protein</fullName>
    </submittedName>
</protein>
<dbReference type="InterPro" id="IPR001343">
    <property type="entry name" value="Hemolysn_Ca-bd"/>
</dbReference>
<sequence>MGRGGNDVINGGGGNDTLRGGAGNDTIDGGSGVDLLDLSDASSGVTLTLTQSTGNTVADLTAVGLGIDTYRNIEGIIGSAYDDILIGSAFDDQLYGGVGSDTMTGSGGADTFVIGGNELQIGIDDVITDYQASEGDVVDLTELLGDLAPDTVLDDNYVRVVQDANNSSASLQVDTDGSAGNASGWQTVAVLEDFSVSTEVVKILFNENGTKTTGEV</sequence>
<dbReference type="Proteomes" id="UP001079430">
    <property type="component" value="Unassembled WGS sequence"/>
</dbReference>
<name>A0ABT4KBJ6_9HYPH</name>
<dbReference type="PROSITE" id="PS00330">
    <property type="entry name" value="HEMOLYSIN_CALCIUM"/>
    <property type="match status" value="2"/>
</dbReference>
<dbReference type="SUPFAM" id="SSF51120">
    <property type="entry name" value="beta-Roll"/>
    <property type="match status" value="1"/>
</dbReference>
<reference evidence="2" key="1">
    <citation type="submission" date="2022-10" db="EMBL/GenBank/DDBJ databases">
        <title>Whole genome sequencing of three plant growth promoting bacteria isolated from Vachellia tortilis subsp. raddiana in Morocco.</title>
        <authorList>
            <person name="Hnini M."/>
            <person name="Zouagui R."/>
            <person name="Zouagui H."/>
            <person name="Chemao Elfihri M.-W."/>
            <person name="Ibrahimi A."/>
            <person name="Sbabou L."/>
            <person name="Aurag J."/>
        </authorList>
    </citation>
    <scope>NUCLEOTIDE SEQUENCE</scope>
    <source>
        <strain evidence="2">LMR678</strain>
    </source>
</reference>
<feature type="region of interest" description="Disordered" evidence="1">
    <location>
        <begin position="1"/>
        <end position="23"/>
    </location>
</feature>